<evidence type="ECO:0000256" key="5">
    <source>
        <dbReference type="ARBA" id="ARBA00022741"/>
    </source>
</evidence>
<proteinExistence type="predicted"/>
<dbReference type="FunFam" id="3.40.50.300:FF:000221">
    <property type="entry name" value="Multidrug ABC transporter ATP-binding protein"/>
    <property type="match status" value="1"/>
</dbReference>
<dbReference type="PROSITE" id="PS00211">
    <property type="entry name" value="ABC_TRANSPORTER_1"/>
    <property type="match status" value="1"/>
</dbReference>
<evidence type="ECO:0000256" key="1">
    <source>
        <dbReference type="ARBA" id="ARBA00004651"/>
    </source>
</evidence>
<gene>
    <name evidence="12" type="ORF">Pla133_18930</name>
</gene>
<dbReference type="GO" id="GO:0016887">
    <property type="term" value="F:ATP hydrolysis activity"/>
    <property type="evidence" value="ECO:0007669"/>
    <property type="project" value="InterPro"/>
</dbReference>
<feature type="domain" description="ABC transmembrane type-1" evidence="11">
    <location>
        <begin position="33"/>
        <end position="316"/>
    </location>
</feature>
<dbReference type="AlphaFoldDB" id="A0A518BIL6"/>
<dbReference type="InterPro" id="IPR017871">
    <property type="entry name" value="ABC_transporter-like_CS"/>
</dbReference>
<dbReference type="PROSITE" id="PS50893">
    <property type="entry name" value="ABC_TRANSPORTER_2"/>
    <property type="match status" value="1"/>
</dbReference>
<organism evidence="12 13">
    <name type="scientific">Engelhardtia mirabilis</name>
    <dbReference type="NCBI Taxonomy" id="2528011"/>
    <lineage>
        <taxon>Bacteria</taxon>
        <taxon>Pseudomonadati</taxon>
        <taxon>Planctomycetota</taxon>
        <taxon>Planctomycetia</taxon>
        <taxon>Planctomycetia incertae sedis</taxon>
        <taxon>Engelhardtia</taxon>
    </lineage>
</organism>
<keyword evidence="7 9" id="KW-1133">Transmembrane helix</keyword>
<dbReference type="RefSeq" id="WP_419192285.1">
    <property type="nucleotide sequence ID" value="NZ_CP036287.1"/>
</dbReference>
<dbReference type="GO" id="GO:0005886">
    <property type="term" value="C:plasma membrane"/>
    <property type="evidence" value="ECO:0007669"/>
    <property type="project" value="UniProtKB-SubCell"/>
</dbReference>
<feature type="transmembrane region" description="Helical" evidence="9">
    <location>
        <begin position="149"/>
        <end position="167"/>
    </location>
</feature>
<sequence>MTSLASESTAAGRFARHRTLLELTRGQRLRYGGAMLALWAGGLLTLGVPLVLVEPINRLAAGDVVPPRVLWLHGTAAVLITAGAGLLTYLRGRWAAQASERLVEGLRNRLHRKLHELPMSWHDRAETGDVVQRCTSDVETLRVFLAQQVVEIGHAALLLLTAAPILFLLDSTLAVTSIVVIPVILVFAVSFFGRIQKRFTEVDEAEGELTTAIQENLTGVRVVRAFGREEFELERFDACNDLFRARTERLLRLFAIYWSLSDVLCMTQMGLVLLHGVARVHAGLLTVGDLFAFIAFVGIFLWPVRHMGRVLADTGKALVSISRLEAVLDQPVEQDPELDQTLPATVRGELAFEDVTFAFDESTRAVDGISLTVPAGSSLALVGPPGSGKSTLVRLLGRFDDPDRGRITLDGIDLARLPRSWVRRQVGLAAQEPFLYSRTIAANLTYARRDAGADELERVARDAALHASIERFEKGYETLVGERGVTLSGGQRQRLSLARALLADRPILVLDDTLSAVDTRTEAEILAALERRRGRATTVVISHRLSSVVAADQIAVLDGGRVVQRGRHEELIGLDGPYQRLWQIQTALEDELDDDLQRTAGAEIAQGTPEGSVKP</sequence>
<dbReference type="CDD" id="cd18542">
    <property type="entry name" value="ABC_6TM_YknU_like"/>
    <property type="match status" value="1"/>
</dbReference>
<feature type="transmembrane region" description="Helical" evidence="9">
    <location>
        <begin position="254"/>
        <end position="274"/>
    </location>
</feature>
<dbReference type="InterPro" id="IPR003593">
    <property type="entry name" value="AAA+_ATPase"/>
</dbReference>
<dbReference type="Pfam" id="PF00005">
    <property type="entry name" value="ABC_tran"/>
    <property type="match status" value="1"/>
</dbReference>
<evidence type="ECO:0000256" key="9">
    <source>
        <dbReference type="SAM" id="Phobius"/>
    </source>
</evidence>
<dbReference type="InterPro" id="IPR039421">
    <property type="entry name" value="Type_1_exporter"/>
</dbReference>
<dbReference type="SMART" id="SM00382">
    <property type="entry name" value="AAA"/>
    <property type="match status" value="1"/>
</dbReference>
<feature type="transmembrane region" description="Helical" evidence="9">
    <location>
        <begin position="31"/>
        <end position="50"/>
    </location>
</feature>
<feature type="transmembrane region" description="Helical" evidence="9">
    <location>
        <begin position="173"/>
        <end position="192"/>
    </location>
</feature>
<evidence type="ECO:0000313" key="13">
    <source>
        <dbReference type="Proteomes" id="UP000316921"/>
    </source>
</evidence>
<feature type="transmembrane region" description="Helical" evidence="9">
    <location>
        <begin position="280"/>
        <end position="302"/>
    </location>
</feature>
<dbReference type="InterPro" id="IPR011527">
    <property type="entry name" value="ABC1_TM_dom"/>
</dbReference>
<dbReference type="SUPFAM" id="SSF90123">
    <property type="entry name" value="ABC transporter transmembrane region"/>
    <property type="match status" value="1"/>
</dbReference>
<dbReference type="Pfam" id="PF00664">
    <property type="entry name" value="ABC_membrane"/>
    <property type="match status" value="1"/>
</dbReference>
<dbReference type="KEGG" id="pbap:Pla133_18930"/>
<name>A0A518BIL6_9BACT</name>
<dbReference type="GO" id="GO:0005524">
    <property type="term" value="F:ATP binding"/>
    <property type="evidence" value="ECO:0007669"/>
    <property type="project" value="UniProtKB-KW"/>
</dbReference>
<keyword evidence="13" id="KW-1185">Reference proteome</keyword>
<dbReference type="PANTHER" id="PTHR43394">
    <property type="entry name" value="ATP-DEPENDENT PERMEASE MDL1, MITOCHONDRIAL"/>
    <property type="match status" value="1"/>
</dbReference>
<evidence type="ECO:0000256" key="7">
    <source>
        <dbReference type="ARBA" id="ARBA00022989"/>
    </source>
</evidence>
<keyword evidence="5" id="KW-0547">Nucleotide-binding</keyword>
<dbReference type="InterPro" id="IPR036640">
    <property type="entry name" value="ABC1_TM_sf"/>
</dbReference>
<evidence type="ECO:0000313" key="12">
    <source>
        <dbReference type="EMBL" id="QDU66817.1"/>
    </source>
</evidence>
<keyword evidence="2" id="KW-0813">Transport</keyword>
<feature type="transmembrane region" description="Helical" evidence="9">
    <location>
        <begin position="70"/>
        <end position="90"/>
    </location>
</feature>
<evidence type="ECO:0000259" key="10">
    <source>
        <dbReference type="PROSITE" id="PS50893"/>
    </source>
</evidence>
<dbReference type="Gene3D" id="3.40.50.300">
    <property type="entry name" value="P-loop containing nucleotide triphosphate hydrolases"/>
    <property type="match status" value="1"/>
</dbReference>
<reference evidence="12 13" key="1">
    <citation type="submission" date="2019-02" db="EMBL/GenBank/DDBJ databases">
        <title>Deep-cultivation of Planctomycetes and their phenomic and genomic characterization uncovers novel biology.</title>
        <authorList>
            <person name="Wiegand S."/>
            <person name="Jogler M."/>
            <person name="Boedeker C."/>
            <person name="Pinto D."/>
            <person name="Vollmers J."/>
            <person name="Rivas-Marin E."/>
            <person name="Kohn T."/>
            <person name="Peeters S.H."/>
            <person name="Heuer A."/>
            <person name="Rast P."/>
            <person name="Oberbeckmann S."/>
            <person name="Bunk B."/>
            <person name="Jeske O."/>
            <person name="Meyerdierks A."/>
            <person name="Storesund J.E."/>
            <person name="Kallscheuer N."/>
            <person name="Luecker S."/>
            <person name="Lage O.M."/>
            <person name="Pohl T."/>
            <person name="Merkel B.J."/>
            <person name="Hornburger P."/>
            <person name="Mueller R.-W."/>
            <person name="Bruemmer F."/>
            <person name="Labrenz M."/>
            <person name="Spormann A.M."/>
            <person name="Op den Camp H."/>
            <person name="Overmann J."/>
            <person name="Amann R."/>
            <person name="Jetten M.S.M."/>
            <person name="Mascher T."/>
            <person name="Medema M.H."/>
            <person name="Devos D.P."/>
            <person name="Kaster A.-K."/>
            <person name="Ovreas L."/>
            <person name="Rohde M."/>
            <person name="Galperin M.Y."/>
            <person name="Jogler C."/>
        </authorList>
    </citation>
    <scope>NUCLEOTIDE SEQUENCE [LARGE SCALE GENOMIC DNA]</scope>
    <source>
        <strain evidence="12 13">Pla133</strain>
    </source>
</reference>
<dbReference type="SUPFAM" id="SSF52540">
    <property type="entry name" value="P-loop containing nucleoside triphosphate hydrolases"/>
    <property type="match status" value="1"/>
</dbReference>
<evidence type="ECO:0000256" key="2">
    <source>
        <dbReference type="ARBA" id="ARBA00022448"/>
    </source>
</evidence>
<dbReference type="InterPro" id="IPR003439">
    <property type="entry name" value="ABC_transporter-like_ATP-bd"/>
</dbReference>
<dbReference type="EMBL" id="CP036287">
    <property type="protein sequence ID" value="QDU66817.1"/>
    <property type="molecule type" value="Genomic_DNA"/>
</dbReference>
<evidence type="ECO:0000256" key="6">
    <source>
        <dbReference type="ARBA" id="ARBA00022840"/>
    </source>
</evidence>
<evidence type="ECO:0000256" key="8">
    <source>
        <dbReference type="ARBA" id="ARBA00023136"/>
    </source>
</evidence>
<protein>
    <submittedName>
        <fullName evidence="12">Putative ABC transporter ATP-binding protein</fullName>
    </submittedName>
</protein>
<dbReference type="Proteomes" id="UP000316921">
    <property type="component" value="Chromosome"/>
</dbReference>
<dbReference type="PROSITE" id="PS50929">
    <property type="entry name" value="ABC_TM1F"/>
    <property type="match status" value="1"/>
</dbReference>
<dbReference type="Gene3D" id="1.20.1560.10">
    <property type="entry name" value="ABC transporter type 1, transmembrane domain"/>
    <property type="match status" value="1"/>
</dbReference>
<dbReference type="PANTHER" id="PTHR43394:SF1">
    <property type="entry name" value="ATP-BINDING CASSETTE SUB-FAMILY B MEMBER 10, MITOCHONDRIAL"/>
    <property type="match status" value="1"/>
</dbReference>
<keyword evidence="4 9" id="KW-0812">Transmembrane</keyword>
<keyword evidence="6 12" id="KW-0067">ATP-binding</keyword>
<evidence type="ECO:0000256" key="4">
    <source>
        <dbReference type="ARBA" id="ARBA00022692"/>
    </source>
</evidence>
<keyword evidence="8 9" id="KW-0472">Membrane</keyword>
<comment type="subcellular location">
    <subcellularLocation>
        <location evidence="1">Cell membrane</location>
        <topology evidence="1">Multi-pass membrane protein</topology>
    </subcellularLocation>
</comment>
<feature type="domain" description="ABC transporter" evidence="10">
    <location>
        <begin position="350"/>
        <end position="584"/>
    </location>
</feature>
<evidence type="ECO:0000259" key="11">
    <source>
        <dbReference type="PROSITE" id="PS50929"/>
    </source>
</evidence>
<evidence type="ECO:0000256" key="3">
    <source>
        <dbReference type="ARBA" id="ARBA00022475"/>
    </source>
</evidence>
<dbReference type="GO" id="GO:0015421">
    <property type="term" value="F:ABC-type oligopeptide transporter activity"/>
    <property type="evidence" value="ECO:0007669"/>
    <property type="project" value="TreeGrafter"/>
</dbReference>
<dbReference type="InterPro" id="IPR027417">
    <property type="entry name" value="P-loop_NTPase"/>
</dbReference>
<keyword evidence="3" id="KW-1003">Cell membrane</keyword>
<accession>A0A518BIL6</accession>